<proteinExistence type="predicted"/>
<dbReference type="AlphaFoldDB" id="A0A6L5GFM9"/>
<name>A0A6L5GFM9_9ACTN</name>
<feature type="transmembrane region" description="Helical" evidence="1">
    <location>
        <begin position="75"/>
        <end position="99"/>
    </location>
</feature>
<keyword evidence="1" id="KW-0812">Transmembrane</keyword>
<comment type="caution">
    <text evidence="2">The sequence shown here is derived from an EMBL/GenBank/DDBJ whole genome shotgun (WGS) entry which is preliminary data.</text>
</comment>
<keyword evidence="3" id="KW-1185">Reference proteome</keyword>
<feature type="transmembrane region" description="Helical" evidence="1">
    <location>
        <begin position="38"/>
        <end position="60"/>
    </location>
</feature>
<gene>
    <name evidence="2" type="ORF">GFD30_23535</name>
</gene>
<evidence type="ECO:0000256" key="1">
    <source>
        <dbReference type="SAM" id="Phobius"/>
    </source>
</evidence>
<evidence type="ECO:0008006" key="4">
    <source>
        <dbReference type="Google" id="ProtNLM"/>
    </source>
</evidence>
<keyword evidence="1" id="KW-0472">Membrane</keyword>
<evidence type="ECO:0000313" key="3">
    <source>
        <dbReference type="Proteomes" id="UP000477750"/>
    </source>
</evidence>
<reference evidence="2 3" key="1">
    <citation type="submission" date="2019-10" db="EMBL/GenBank/DDBJ databases">
        <title>Glycomyces albidus sp. nov., a novel actinomycete isolated from rhizosphere soil of wheat (Triticum aestivum L.).</title>
        <authorList>
            <person name="Qian L."/>
        </authorList>
    </citation>
    <scope>NUCLEOTIDE SEQUENCE [LARGE SCALE GENOMIC DNA]</scope>
    <source>
        <strain evidence="2 3">NEAU-7082</strain>
    </source>
</reference>
<keyword evidence="1" id="KW-1133">Transmembrane helix</keyword>
<sequence length="173" mass="18798">MADPPQYPVYPYPQPYYPAAPWPPGPPRRPGLTTAAVVLMWILFGLGLFSGLGSAFVLVFRRELFAEAVPGLADWIPLVLLVTLVQTALFAALRGLFAVRIMRRSASARTGALALEGVSIGYQVIAQVLLFSAMVPVEPGRSVSFQFDCTGIILSILILCFLGSARSARWCDR</sequence>
<feature type="transmembrane region" description="Helical" evidence="1">
    <location>
        <begin position="145"/>
        <end position="165"/>
    </location>
</feature>
<dbReference type="Proteomes" id="UP000477750">
    <property type="component" value="Unassembled WGS sequence"/>
</dbReference>
<dbReference type="EMBL" id="WIAO01000046">
    <property type="protein sequence ID" value="MQM28509.1"/>
    <property type="molecule type" value="Genomic_DNA"/>
</dbReference>
<evidence type="ECO:0000313" key="2">
    <source>
        <dbReference type="EMBL" id="MQM28509.1"/>
    </source>
</evidence>
<feature type="transmembrane region" description="Helical" evidence="1">
    <location>
        <begin position="111"/>
        <end position="133"/>
    </location>
</feature>
<organism evidence="2 3">
    <name type="scientific">Glycomyces albidus</name>
    <dbReference type="NCBI Taxonomy" id="2656774"/>
    <lineage>
        <taxon>Bacteria</taxon>
        <taxon>Bacillati</taxon>
        <taxon>Actinomycetota</taxon>
        <taxon>Actinomycetes</taxon>
        <taxon>Glycomycetales</taxon>
        <taxon>Glycomycetaceae</taxon>
        <taxon>Glycomyces</taxon>
    </lineage>
</organism>
<dbReference type="RefSeq" id="WP_153027605.1">
    <property type="nucleotide sequence ID" value="NZ_WIAO01000046.1"/>
</dbReference>
<accession>A0A6L5GFM9</accession>
<protein>
    <recommendedName>
        <fullName evidence="4">DUF2975 domain-containing protein</fullName>
    </recommendedName>
</protein>